<evidence type="ECO:0008006" key="5">
    <source>
        <dbReference type="Google" id="ProtNLM"/>
    </source>
</evidence>
<dbReference type="GeneID" id="42787156"/>
<proteinExistence type="predicted"/>
<gene>
    <name evidence="1" type="ORF">ERS852448_00110</name>
    <name evidence="2" type="ORF">GKE72_08865</name>
</gene>
<evidence type="ECO:0000313" key="1">
    <source>
        <dbReference type="EMBL" id="CUM71042.1"/>
    </source>
</evidence>
<dbReference type="Proteomes" id="UP000095492">
    <property type="component" value="Unassembled WGS sequence"/>
</dbReference>
<organism evidence="1 3">
    <name type="scientific">Eubacterium ramulus</name>
    <dbReference type="NCBI Taxonomy" id="39490"/>
    <lineage>
        <taxon>Bacteria</taxon>
        <taxon>Bacillati</taxon>
        <taxon>Bacillota</taxon>
        <taxon>Clostridia</taxon>
        <taxon>Eubacteriales</taxon>
        <taxon>Eubacteriaceae</taxon>
        <taxon>Eubacterium</taxon>
    </lineage>
</organism>
<protein>
    <recommendedName>
        <fullName evidence="5">DUF2383 domain-containing protein</fullName>
    </recommendedName>
</protein>
<reference evidence="1 3" key="1">
    <citation type="submission" date="2015-09" db="EMBL/GenBank/DDBJ databases">
        <authorList>
            <consortium name="Pathogen Informatics"/>
        </authorList>
    </citation>
    <scope>NUCLEOTIDE SEQUENCE [LARGE SCALE GENOMIC DNA]</scope>
    <source>
        <strain evidence="1 3">2789STDY5608891</strain>
    </source>
</reference>
<evidence type="ECO:0000313" key="3">
    <source>
        <dbReference type="Proteomes" id="UP000095492"/>
    </source>
</evidence>
<reference evidence="2 4" key="2">
    <citation type="journal article" date="2019" name="Nat. Med.">
        <title>A library of human gut bacterial isolates paired with longitudinal multiomics data enables mechanistic microbiome research.</title>
        <authorList>
            <person name="Poyet M."/>
            <person name="Groussin M."/>
            <person name="Gibbons S.M."/>
            <person name="Avila-Pacheco J."/>
            <person name="Jiang X."/>
            <person name="Kearney S.M."/>
            <person name="Perrotta A.R."/>
            <person name="Berdy B."/>
            <person name="Zhao S."/>
            <person name="Lieberman T.D."/>
            <person name="Swanson P.K."/>
            <person name="Smith M."/>
            <person name="Roesemann S."/>
            <person name="Alexander J.E."/>
            <person name="Rich S.A."/>
            <person name="Livny J."/>
            <person name="Vlamakis H."/>
            <person name="Clish C."/>
            <person name="Bullock K."/>
            <person name="Deik A."/>
            <person name="Scott J."/>
            <person name="Pierce K.A."/>
            <person name="Xavier R.J."/>
            <person name="Alm E.J."/>
        </authorList>
    </citation>
    <scope>NUCLEOTIDE SEQUENCE [LARGE SCALE GENOMIC DNA]</scope>
    <source>
        <strain evidence="2 4">BIOML-A3</strain>
    </source>
</reference>
<dbReference type="Proteomes" id="UP000431304">
    <property type="component" value="Unassembled WGS sequence"/>
</dbReference>
<dbReference type="EMBL" id="WKRA01000012">
    <property type="protein sequence ID" value="MSD16183.1"/>
    <property type="molecule type" value="Genomic_DNA"/>
</dbReference>
<evidence type="ECO:0000313" key="4">
    <source>
        <dbReference type="Proteomes" id="UP000431304"/>
    </source>
</evidence>
<dbReference type="EMBL" id="CYYA01000001">
    <property type="protein sequence ID" value="CUM71042.1"/>
    <property type="molecule type" value="Genomic_DNA"/>
</dbReference>
<dbReference type="RefSeq" id="WP_021739780.1">
    <property type="nucleotide sequence ID" value="NZ_CABKSU010000082.1"/>
</dbReference>
<evidence type="ECO:0000313" key="2">
    <source>
        <dbReference type="EMBL" id="MSD16183.1"/>
    </source>
</evidence>
<accession>A0A173QZJ3</accession>
<name>A0A173QZJ3_EUBRA</name>
<sequence>MTQKDENYLLQEICRNSGMGVAAINQVLKDVYDEEFAYELNVQADKMEQFARKAGIRLRENGSEPSEPKPIATAMLVTAIRMKQALQNRTEDVADLIGKGNERGVKELKNAIHKYRNAGIYATELAKEMVDFESDNLRKMYTYCRYPEES</sequence>
<dbReference type="STRING" id="39490.ERS852448_00110"/>
<dbReference type="AlphaFoldDB" id="A0A173QZJ3"/>
<dbReference type="OrthoDB" id="9792639at2"/>